<name>A0A5A7MU30_9PROT</name>
<dbReference type="Proteomes" id="UP000325187">
    <property type="component" value="Unassembled WGS sequence"/>
</dbReference>
<dbReference type="EMBL" id="BKCM01000001">
    <property type="protein sequence ID" value="GEQ99411.1"/>
    <property type="molecule type" value="Genomic_DNA"/>
</dbReference>
<organism evidence="1 2">
    <name type="scientific">Iodidimonas gelatinilytica</name>
    <dbReference type="NCBI Taxonomy" id="1236966"/>
    <lineage>
        <taxon>Bacteria</taxon>
        <taxon>Pseudomonadati</taxon>
        <taxon>Pseudomonadota</taxon>
        <taxon>Alphaproteobacteria</taxon>
        <taxon>Iodidimonadales</taxon>
        <taxon>Iodidimonadaceae</taxon>
        <taxon>Iodidimonas</taxon>
    </lineage>
</organism>
<proteinExistence type="predicted"/>
<comment type="caution">
    <text evidence="1">The sequence shown here is derived from an EMBL/GenBank/DDBJ whole genome shotgun (WGS) entry which is preliminary data.</text>
</comment>
<evidence type="ECO:0000313" key="1">
    <source>
        <dbReference type="EMBL" id="GEQ99411.1"/>
    </source>
</evidence>
<keyword evidence="2" id="KW-1185">Reference proteome</keyword>
<gene>
    <name evidence="1" type="ORF">JCM17845_00350</name>
</gene>
<protein>
    <submittedName>
        <fullName evidence="1">Uncharacterized protein</fullName>
    </submittedName>
</protein>
<sequence>MGIEPMLNHPSGPLTGMNQSVPCMNCQMLQGATDLQARHITPPRCLDLAKPGTFGGKK</sequence>
<evidence type="ECO:0000313" key="2">
    <source>
        <dbReference type="Proteomes" id="UP000325187"/>
    </source>
</evidence>
<accession>A0A5A7MU30</accession>
<dbReference type="AlphaFoldDB" id="A0A5A7MU30"/>
<reference evidence="1 2" key="1">
    <citation type="submission" date="2019-09" db="EMBL/GenBank/DDBJ databases">
        <title>NBRP : Genome information of microbial organism related human and environment.</title>
        <authorList>
            <person name="Hattori M."/>
            <person name="Oshima K."/>
            <person name="Inaba H."/>
            <person name="Suda W."/>
            <person name="Sakamoto M."/>
            <person name="Iino T."/>
            <person name="Kitahara M."/>
            <person name="Oshida Y."/>
            <person name="Iida T."/>
            <person name="Kudo T."/>
            <person name="Itoh T."/>
            <person name="Ohkuma M."/>
        </authorList>
    </citation>
    <scope>NUCLEOTIDE SEQUENCE [LARGE SCALE GENOMIC DNA]</scope>
    <source>
        <strain evidence="1 2">Mie-1</strain>
    </source>
</reference>